<accession>A0A9Q1B5D3</accession>
<feature type="compositionally biased region" description="Low complexity" evidence="1">
    <location>
        <begin position="32"/>
        <end position="41"/>
    </location>
</feature>
<protein>
    <submittedName>
        <fullName evidence="2">Uncharacterized protein</fullName>
    </submittedName>
</protein>
<comment type="caution">
    <text evidence="2">The sequence shown here is derived from an EMBL/GenBank/DDBJ whole genome shotgun (WGS) entry which is preliminary data.</text>
</comment>
<dbReference type="EMBL" id="JAPFRF010000004">
    <property type="protein sequence ID" value="KAJ7335939.1"/>
    <property type="molecule type" value="Genomic_DNA"/>
</dbReference>
<dbReference type="Proteomes" id="UP001142489">
    <property type="component" value="Unassembled WGS sequence"/>
</dbReference>
<dbReference type="AlphaFoldDB" id="A0A9Q1B5D3"/>
<feature type="compositionally biased region" description="Pro residues" evidence="1">
    <location>
        <begin position="42"/>
        <end position="56"/>
    </location>
</feature>
<feature type="region of interest" description="Disordered" evidence="1">
    <location>
        <begin position="32"/>
        <end position="57"/>
    </location>
</feature>
<evidence type="ECO:0000256" key="1">
    <source>
        <dbReference type="SAM" id="MobiDB-lite"/>
    </source>
</evidence>
<reference evidence="2" key="1">
    <citation type="journal article" date="2023" name="DNA Res.">
        <title>Chromosome-level genome assembly of Phrynocephalus forsythii using third-generation DNA sequencing and Hi-C analysis.</title>
        <authorList>
            <person name="Qi Y."/>
            <person name="Zhao W."/>
            <person name="Zhao Y."/>
            <person name="Niu C."/>
            <person name="Cao S."/>
            <person name="Zhang Y."/>
        </authorList>
    </citation>
    <scope>NUCLEOTIDE SEQUENCE</scope>
    <source>
        <tissue evidence="2">Muscle</tissue>
    </source>
</reference>
<name>A0A9Q1B5D3_9SAUR</name>
<evidence type="ECO:0000313" key="3">
    <source>
        <dbReference type="Proteomes" id="UP001142489"/>
    </source>
</evidence>
<feature type="non-terminal residue" evidence="2">
    <location>
        <position position="163"/>
    </location>
</feature>
<evidence type="ECO:0000313" key="2">
    <source>
        <dbReference type="EMBL" id="KAJ7335939.1"/>
    </source>
</evidence>
<proteinExistence type="predicted"/>
<organism evidence="2 3">
    <name type="scientific">Phrynocephalus forsythii</name>
    <dbReference type="NCBI Taxonomy" id="171643"/>
    <lineage>
        <taxon>Eukaryota</taxon>
        <taxon>Metazoa</taxon>
        <taxon>Chordata</taxon>
        <taxon>Craniata</taxon>
        <taxon>Vertebrata</taxon>
        <taxon>Euteleostomi</taxon>
        <taxon>Lepidosauria</taxon>
        <taxon>Squamata</taxon>
        <taxon>Bifurcata</taxon>
        <taxon>Unidentata</taxon>
        <taxon>Episquamata</taxon>
        <taxon>Toxicofera</taxon>
        <taxon>Iguania</taxon>
        <taxon>Acrodonta</taxon>
        <taxon>Agamidae</taxon>
        <taxon>Agaminae</taxon>
        <taxon>Phrynocephalus</taxon>
    </lineage>
</organism>
<keyword evidence="3" id="KW-1185">Reference proteome</keyword>
<feature type="region of interest" description="Disordered" evidence="1">
    <location>
        <begin position="96"/>
        <end position="137"/>
    </location>
</feature>
<gene>
    <name evidence="2" type="ORF">JRQ81_013880</name>
</gene>
<feature type="non-terminal residue" evidence="2">
    <location>
        <position position="1"/>
    </location>
</feature>
<sequence length="163" mass="16044">MEAEESCPSLVAEMGTAAAAAAAGAAVAAEPAGAQASLAPRAPLPLPAPAAAPLPRAPAAGAARVPAALAAASTAAASSSSSSSSSAAAAAFLRFPSPFSLPGSRRRGQRRPGPGEAPRLFGHGALPLLPSHGPRVFRARDRPPARLEEIQDVLALVLPGLQT</sequence>